<dbReference type="Pfam" id="PF14420">
    <property type="entry name" value="Clr5"/>
    <property type="match status" value="1"/>
</dbReference>
<reference evidence="2 3" key="1">
    <citation type="journal article" date="2018" name="IMA Fungus">
        <title>IMA Genome-F 9: Draft genome sequence of Annulohypoxylon stygium, Aspergillus mulundensis, Berkeleyomyces basicola (syn. Thielaviopsis basicola), Ceratocystis smalleyi, two Cercospora beticola strains, Coleophoma cylindrospora, Fusarium fracticaudum, Phialophora cf. hyalina, and Morchella septimelata.</title>
        <authorList>
            <person name="Wingfield B.D."/>
            <person name="Bills G.F."/>
            <person name="Dong Y."/>
            <person name="Huang W."/>
            <person name="Nel W.J."/>
            <person name="Swalarsk-Parry B.S."/>
            <person name="Vaghefi N."/>
            <person name="Wilken P.M."/>
            <person name="An Z."/>
            <person name="de Beer Z.W."/>
            <person name="De Vos L."/>
            <person name="Chen L."/>
            <person name="Duong T.A."/>
            <person name="Gao Y."/>
            <person name="Hammerbacher A."/>
            <person name="Kikkert J.R."/>
            <person name="Li Y."/>
            <person name="Li H."/>
            <person name="Li K."/>
            <person name="Li Q."/>
            <person name="Liu X."/>
            <person name="Ma X."/>
            <person name="Naidoo K."/>
            <person name="Pethybridge S.J."/>
            <person name="Sun J."/>
            <person name="Steenkamp E.T."/>
            <person name="van der Nest M.A."/>
            <person name="van Wyk S."/>
            <person name="Wingfield M.J."/>
            <person name="Xiong C."/>
            <person name="Yue Q."/>
            <person name="Zhang X."/>
        </authorList>
    </citation>
    <scope>NUCLEOTIDE SEQUENCE [LARGE SCALE GENOMIC DNA]</scope>
    <source>
        <strain evidence="2 3">BP5796</strain>
    </source>
</reference>
<dbReference type="Proteomes" id="UP000256328">
    <property type="component" value="Unassembled WGS sequence"/>
</dbReference>
<dbReference type="InterPro" id="IPR025676">
    <property type="entry name" value="Clr5_dom"/>
</dbReference>
<feature type="domain" description="Clr5" evidence="1">
    <location>
        <begin position="1"/>
        <end position="38"/>
    </location>
</feature>
<evidence type="ECO:0000313" key="3">
    <source>
        <dbReference type="Proteomes" id="UP000256328"/>
    </source>
</evidence>
<dbReference type="OrthoDB" id="539213at2759"/>
<keyword evidence="3" id="KW-1185">Reference proteome</keyword>
<name>A0A3D8Q7D0_9HELO</name>
<accession>A0A3D8Q7D0</accession>
<comment type="caution">
    <text evidence="2">The sequence shown here is derived from an EMBL/GenBank/DDBJ whole genome shotgun (WGS) entry which is preliminary data.</text>
</comment>
<organism evidence="2 3">
    <name type="scientific">Coleophoma crateriformis</name>
    <dbReference type="NCBI Taxonomy" id="565419"/>
    <lineage>
        <taxon>Eukaryota</taxon>
        <taxon>Fungi</taxon>
        <taxon>Dikarya</taxon>
        <taxon>Ascomycota</taxon>
        <taxon>Pezizomycotina</taxon>
        <taxon>Leotiomycetes</taxon>
        <taxon>Helotiales</taxon>
        <taxon>Dermateaceae</taxon>
        <taxon>Coleophoma</taxon>
    </lineage>
</organism>
<evidence type="ECO:0000313" key="2">
    <source>
        <dbReference type="EMBL" id="RDW57745.1"/>
    </source>
</evidence>
<sequence>MAIDWLLYEEDVIRLYVDNNKTMHETIKYLQEKRGIKVRQVVPFKSKFGGLKKLSANEWRAVIKELRTRQAREKSFDVYHHGRKLNPDRDMREVRRYSKGRDNEDLVEENTSIEVTLDSHNRNRIEIRTPSPSGIQRPSTPGSVNLQIQNIEFQPGSIEGPQAELTNDELCLPSEIDFDNMYFDFSTRVDDQSTLLSGFETPCISSFNNTFFQNYGSLAMVNEPGAMLGVGAEQTLPYRQRHQTIFGNSTSSLSSSALCSVITWQGVSLPYYCSSPEIFSIIPNIGIGGNLVPLNEP</sequence>
<proteinExistence type="predicted"/>
<dbReference type="EMBL" id="PDLN01000022">
    <property type="protein sequence ID" value="RDW57745.1"/>
    <property type="molecule type" value="Genomic_DNA"/>
</dbReference>
<gene>
    <name evidence="2" type="ORF">BP5796_12546</name>
</gene>
<protein>
    <recommendedName>
        <fullName evidence="1">Clr5 domain-containing protein</fullName>
    </recommendedName>
</protein>
<evidence type="ECO:0000259" key="1">
    <source>
        <dbReference type="Pfam" id="PF14420"/>
    </source>
</evidence>
<dbReference type="AlphaFoldDB" id="A0A3D8Q7D0"/>